<gene>
    <name evidence="6" type="ORF">C1876_12510</name>
    <name evidence="7" type="ORF">DMP09_08525</name>
</gene>
<dbReference type="InterPro" id="IPR003339">
    <property type="entry name" value="ABC/ECF_trnsptr_transmembrane"/>
</dbReference>
<evidence type="ECO:0000313" key="7">
    <source>
        <dbReference type="EMBL" id="RNM41705.1"/>
    </source>
</evidence>
<evidence type="ECO:0000256" key="1">
    <source>
        <dbReference type="ARBA" id="ARBA00004141"/>
    </source>
</evidence>
<dbReference type="GO" id="GO:0005886">
    <property type="term" value="C:plasma membrane"/>
    <property type="evidence" value="ECO:0007669"/>
    <property type="project" value="UniProtKB-ARBA"/>
</dbReference>
<comment type="subcellular location">
    <subcellularLocation>
        <location evidence="1">Membrane</location>
        <topology evidence="1">Multi-pass membrane protein</topology>
    </subcellularLocation>
</comment>
<sequence>MGCAHRRVHHGLRVGGGVGGHQAHGQALQEGGSAVVRADSGAPRPVAVPVKLLAFACALTGSIVAAEPGASGLLSCAALAYLAAQRRWRLLAGGVVLVAVLGCLLALIRFAGLRMVLFSEFYVLMFWNLSPVFLVAGDVVTTPPGELSAFLSRMRAPRPVLLGVLVVFRFFPTMRAAVRATVQSMRNRGLATPRAVAMHPVRAAEYVAVPLLLRCLQTADQLAVSAVARGVEAPGVRSSYHERRMGAADAAWAAFWLLGAGAFLAWRAVA</sequence>
<evidence type="ECO:0000256" key="5">
    <source>
        <dbReference type="SAM" id="Phobius"/>
    </source>
</evidence>
<dbReference type="CDD" id="cd16914">
    <property type="entry name" value="EcfT"/>
    <property type="match status" value="1"/>
</dbReference>
<keyword evidence="3 5" id="KW-1133">Transmembrane helix</keyword>
<keyword evidence="4 5" id="KW-0472">Membrane</keyword>
<proteinExistence type="predicted"/>
<feature type="transmembrane region" description="Helical" evidence="5">
    <location>
        <begin position="250"/>
        <end position="269"/>
    </location>
</feature>
<dbReference type="EMBL" id="PPTT01000023">
    <property type="protein sequence ID" value="RDB67613.1"/>
    <property type="molecule type" value="Genomic_DNA"/>
</dbReference>
<accession>A0A3N0IXN7</accession>
<dbReference type="AlphaFoldDB" id="A0A3N0IXN7"/>
<feature type="transmembrane region" description="Helical" evidence="5">
    <location>
        <begin position="121"/>
        <end position="140"/>
    </location>
</feature>
<evidence type="ECO:0000313" key="9">
    <source>
        <dbReference type="Proteomes" id="UP000270112"/>
    </source>
</evidence>
<dbReference type="Proteomes" id="UP000253817">
    <property type="component" value="Unassembled WGS sequence"/>
</dbReference>
<keyword evidence="8" id="KW-1185">Reference proteome</keyword>
<evidence type="ECO:0000256" key="2">
    <source>
        <dbReference type="ARBA" id="ARBA00022692"/>
    </source>
</evidence>
<reference evidence="7" key="3">
    <citation type="journal article" date="2019" name="Microbiol. Resour. Announc.">
        <title>Draft Genome Sequences of Type Strains of Gordonibacter faecihominis, Paraeggerthella hongkongensis, Parvibacter caecicola,Slackia equolifaciens, Slackia faecicanis, and Slackia isoflavoniconvertens.</title>
        <authorList>
            <person name="Danylec N."/>
            <person name="Stoll D.A."/>
            <person name="Dotsch A."/>
            <person name="Huch M."/>
        </authorList>
    </citation>
    <scope>NUCLEOTIDE SEQUENCE</scope>
    <source>
        <strain evidence="7">DSM 16107</strain>
    </source>
</reference>
<name>A0A3N0IXN7_9ACTN</name>
<evidence type="ECO:0000256" key="3">
    <source>
        <dbReference type="ARBA" id="ARBA00022989"/>
    </source>
</evidence>
<protein>
    <submittedName>
        <fullName evidence="7">Cobalt transporter</fullName>
    </submittedName>
</protein>
<dbReference type="Proteomes" id="UP000270112">
    <property type="component" value="Unassembled WGS sequence"/>
</dbReference>
<feature type="transmembrane region" description="Helical" evidence="5">
    <location>
        <begin position="52"/>
        <end position="84"/>
    </location>
</feature>
<evidence type="ECO:0000256" key="4">
    <source>
        <dbReference type="ARBA" id="ARBA00023136"/>
    </source>
</evidence>
<keyword evidence="2 5" id="KW-0812">Transmembrane</keyword>
<evidence type="ECO:0000313" key="8">
    <source>
        <dbReference type="Proteomes" id="UP000253817"/>
    </source>
</evidence>
<dbReference type="OrthoDB" id="3172670at2"/>
<feature type="transmembrane region" description="Helical" evidence="5">
    <location>
        <begin position="90"/>
        <end position="109"/>
    </location>
</feature>
<organism evidence="7 9">
    <name type="scientific">Eggerthella sinensis</name>
    <dbReference type="NCBI Taxonomy" id="242230"/>
    <lineage>
        <taxon>Bacteria</taxon>
        <taxon>Bacillati</taxon>
        <taxon>Actinomycetota</taxon>
        <taxon>Coriobacteriia</taxon>
        <taxon>Eggerthellales</taxon>
        <taxon>Eggerthellaceae</taxon>
        <taxon>Eggerthella</taxon>
    </lineage>
</organism>
<reference evidence="9" key="2">
    <citation type="submission" date="2018-05" db="EMBL/GenBank/DDBJ databases">
        <title>Genome Sequencing of selected type strains of the family Eggerthellaceae.</title>
        <authorList>
            <person name="Danylec N."/>
            <person name="Stoll D.A."/>
            <person name="Doetsch A."/>
            <person name="Huch M."/>
        </authorList>
    </citation>
    <scope>NUCLEOTIDE SEQUENCE [LARGE SCALE GENOMIC DNA]</scope>
    <source>
        <strain evidence="9">DSM 16107</strain>
    </source>
</reference>
<dbReference type="EMBL" id="QICC01000029">
    <property type="protein sequence ID" value="RNM41705.1"/>
    <property type="molecule type" value="Genomic_DNA"/>
</dbReference>
<evidence type="ECO:0000313" key="6">
    <source>
        <dbReference type="EMBL" id="RDB67613.1"/>
    </source>
</evidence>
<feature type="transmembrane region" description="Helical" evidence="5">
    <location>
        <begin position="160"/>
        <end position="178"/>
    </location>
</feature>
<dbReference type="Pfam" id="PF02361">
    <property type="entry name" value="CbiQ"/>
    <property type="match status" value="1"/>
</dbReference>
<comment type="caution">
    <text evidence="7">The sequence shown here is derived from an EMBL/GenBank/DDBJ whole genome shotgun (WGS) entry which is preliminary data.</text>
</comment>
<reference evidence="6 8" key="1">
    <citation type="journal article" date="2018" name="Elife">
        <title>Discovery and characterization of a prevalent human gut bacterial enzyme sufficient for the inactivation of a family of plant toxins.</title>
        <authorList>
            <person name="Koppel N."/>
            <person name="Bisanz J.E."/>
            <person name="Pandelia M.E."/>
            <person name="Turnbaugh P.J."/>
            <person name="Balskus E.P."/>
        </authorList>
    </citation>
    <scope>NUCLEOTIDE SEQUENCE [LARGE SCALE GENOMIC DNA]</scope>
    <source>
        <strain evidence="6 8">DSM 16107</strain>
    </source>
</reference>